<comment type="caution">
    <text evidence="3">The sequence shown here is derived from an EMBL/GenBank/DDBJ whole genome shotgun (WGS) entry which is preliminary data.</text>
</comment>
<evidence type="ECO:0000259" key="2">
    <source>
        <dbReference type="Pfam" id="PF00275"/>
    </source>
</evidence>
<organism evidence="3 4">
    <name type="scientific">Quercus suber</name>
    <name type="common">Cork oak</name>
    <dbReference type="NCBI Taxonomy" id="58331"/>
    <lineage>
        <taxon>Eukaryota</taxon>
        <taxon>Viridiplantae</taxon>
        <taxon>Streptophyta</taxon>
        <taxon>Embryophyta</taxon>
        <taxon>Tracheophyta</taxon>
        <taxon>Spermatophyta</taxon>
        <taxon>Magnoliopsida</taxon>
        <taxon>eudicotyledons</taxon>
        <taxon>Gunneridae</taxon>
        <taxon>Pentapetalae</taxon>
        <taxon>rosids</taxon>
        <taxon>fabids</taxon>
        <taxon>Fagales</taxon>
        <taxon>Fagaceae</taxon>
        <taxon>Quercus</taxon>
    </lineage>
</organism>
<dbReference type="Pfam" id="PF00275">
    <property type="entry name" value="EPSP_synthase"/>
    <property type="match status" value="2"/>
</dbReference>
<gene>
    <name evidence="3" type="primary">AROA_1</name>
    <name evidence="3" type="ORF">CFP56_021350</name>
</gene>
<evidence type="ECO:0000313" key="3">
    <source>
        <dbReference type="EMBL" id="KAK7837317.1"/>
    </source>
</evidence>
<dbReference type="PANTHER" id="PTHR21090">
    <property type="entry name" value="AROM/DEHYDROQUINATE SYNTHASE"/>
    <property type="match status" value="1"/>
</dbReference>
<evidence type="ECO:0000313" key="4">
    <source>
        <dbReference type="Proteomes" id="UP000237347"/>
    </source>
</evidence>
<proteinExistence type="predicted"/>
<feature type="domain" description="Enolpyruvate transferase" evidence="2">
    <location>
        <begin position="20"/>
        <end position="174"/>
    </location>
</feature>
<dbReference type="SUPFAM" id="SSF55205">
    <property type="entry name" value="EPT/RTPC-like"/>
    <property type="match status" value="1"/>
</dbReference>
<dbReference type="GO" id="GO:0003866">
    <property type="term" value="F:3-phosphoshikimate 1-carboxyvinyltransferase activity"/>
    <property type="evidence" value="ECO:0007669"/>
    <property type="project" value="TreeGrafter"/>
</dbReference>
<sequence length="244" mass="25817">MEGQVSKICCGAQNTQIVLQPIKDISGTIMLPGSKSLSNQILLLAALSEGTIVVDNLLNSDDIHYMLSALRTLGISVLEGKAVKKAIVEGCGGLLPMGKESRDEVQLFLGNFGTAMQPLTAAGGNSSYILDGMPRMRERPIEDLVDGLKQLGADIGCFLGTKCPPVCVFGNGGLPGDKFQHFVKSSYTIESSKYFRSLRNAYVEGDASSASYFLACAAVTVEGCGTSSLQGDVKFAEVLEKMGC</sequence>
<feature type="domain" description="Enolpyruvate transferase" evidence="2">
    <location>
        <begin position="199"/>
        <end position="244"/>
    </location>
</feature>
<accession>A0AAW0KDI8</accession>
<name>A0AAW0KDI8_QUESU</name>
<dbReference type="InterPro" id="IPR013792">
    <property type="entry name" value="RNA3'P_cycl/enolpyr_Trfase_a/b"/>
</dbReference>
<dbReference type="InterPro" id="IPR001986">
    <property type="entry name" value="Enolpyruvate_Tfrase_dom"/>
</dbReference>
<dbReference type="EMBL" id="PKMF04000331">
    <property type="protein sequence ID" value="KAK7837317.1"/>
    <property type="molecule type" value="Genomic_DNA"/>
</dbReference>
<evidence type="ECO:0000256" key="1">
    <source>
        <dbReference type="ARBA" id="ARBA00022679"/>
    </source>
</evidence>
<dbReference type="PANTHER" id="PTHR21090:SF5">
    <property type="entry name" value="PENTAFUNCTIONAL AROM POLYPEPTIDE"/>
    <property type="match status" value="1"/>
</dbReference>
<protein>
    <submittedName>
        <fullName evidence="3">3-phosphoshikimate 1-carboxyvinyltransferase</fullName>
    </submittedName>
</protein>
<dbReference type="GO" id="GO:0009423">
    <property type="term" value="P:chorismate biosynthetic process"/>
    <property type="evidence" value="ECO:0007669"/>
    <property type="project" value="TreeGrafter"/>
</dbReference>
<dbReference type="Proteomes" id="UP000237347">
    <property type="component" value="Unassembled WGS sequence"/>
</dbReference>
<reference evidence="3 4" key="1">
    <citation type="journal article" date="2018" name="Sci. Data">
        <title>The draft genome sequence of cork oak.</title>
        <authorList>
            <person name="Ramos A.M."/>
            <person name="Usie A."/>
            <person name="Barbosa P."/>
            <person name="Barros P.M."/>
            <person name="Capote T."/>
            <person name="Chaves I."/>
            <person name="Simoes F."/>
            <person name="Abreu I."/>
            <person name="Carrasquinho I."/>
            <person name="Faro C."/>
            <person name="Guimaraes J.B."/>
            <person name="Mendonca D."/>
            <person name="Nobrega F."/>
            <person name="Rodrigues L."/>
            <person name="Saibo N.J.M."/>
            <person name="Varela M.C."/>
            <person name="Egas C."/>
            <person name="Matos J."/>
            <person name="Miguel C.M."/>
            <person name="Oliveira M.M."/>
            <person name="Ricardo C.P."/>
            <person name="Goncalves S."/>
        </authorList>
    </citation>
    <scope>NUCLEOTIDE SEQUENCE [LARGE SCALE GENOMIC DNA]</scope>
    <source>
        <strain evidence="4">cv. HL8</strain>
    </source>
</reference>
<dbReference type="InterPro" id="IPR036968">
    <property type="entry name" value="Enolpyruvate_Tfrase_sf"/>
</dbReference>
<dbReference type="AlphaFoldDB" id="A0AAW0KDI8"/>
<dbReference type="Gene3D" id="3.65.10.10">
    <property type="entry name" value="Enolpyruvate transferase domain"/>
    <property type="match status" value="2"/>
</dbReference>
<keyword evidence="4" id="KW-1185">Reference proteome</keyword>
<keyword evidence="1" id="KW-0808">Transferase</keyword>